<dbReference type="SMART" id="SM00241">
    <property type="entry name" value="ZP"/>
    <property type="match status" value="1"/>
</dbReference>
<evidence type="ECO:0000256" key="12">
    <source>
        <dbReference type="ARBA" id="ARBA00024183"/>
    </source>
</evidence>
<evidence type="ECO:0000256" key="6">
    <source>
        <dbReference type="ARBA" id="ARBA00022692"/>
    </source>
</evidence>
<dbReference type="Proteomes" id="UP001369086">
    <property type="component" value="Unassembled WGS sequence"/>
</dbReference>
<dbReference type="InterPro" id="IPR001507">
    <property type="entry name" value="ZP_dom"/>
</dbReference>
<keyword evidence="11" id="KW-0278">Fertilization</keyword>
<evidence type="ECO:0000256" key="4">
    <source>
        <dbReference type="ARBA" id="ARBA00022530"/>
    </source>
</evidence>
<evidence type="ECO:0000313" key="14">
    <source>
        <dbReference type="EMBL" id="KAK6473385.1"/>
    </source>
</evidence>
<keyword evidence="4" id="KW-0272">Extracellular matrix</keyword>
<dbReference type="InterPro" id="IPR055355">
    <property type="entry name" value="ZP-C"/>
</dbReference>
<keyword evidence="8" id="KW-0472">Membrane</keyword>
<organism evidence="14 15">
    <name type="scientific">Huso huso</name>
    <name type="common">Beluga</name>
    <name type="synonym">Acipenser huso</name>
    <dbReference type="NCBI Taxonomy" id="61971"/>
    <lineage>
        <taxon>Eukaryota</taxon>
        <taxon>Metazoa</taxon>
        <taxon>Chordata</taxon>
        <taxon>Craniata</taxon>
        <taxon>Vertebrata</taxon>
        <taxon>Euteleostomi</taxon>
        <taxon>Actinopterygii</taxon>
        <taxon>Chondrostei</taxon>
        <taxon>Acipenseriformes</taxon>
        <taxon>Acipenseridae</taxon>
        <taxon>Huso</taxon>
    </lineage>
</organism>
<evidence type="ECO:0000256" key="9">
    <source>
        <dbReference type="ARBA" id="ARBA00023157"/>
    </source>
</evidence>
<keyword evidence="6" id="KW-0812">Transmembrane</keyword>
<dbReference type="InterPro" id="IPR055356">
    <property type="entry name" value="ZP-N"/>
</dbReference>
<accession>A0ABR0YLD0</accession>
<dbReference type="PROSITE" id="PS51034">
    <property type="entry name" value="ZP_2"/>
    <property type="match status" value="1"/>
</dbReference>
<keyword evidence="5" id="KW-0165">Cleavage on pair of basic residues</keyword>
<keyword evidence="2" id="KW-1003">Cell membrane</keyword>
<evidence type="ECO:0000256" key="8">
    <source>
        <dbReference type="ARBA" id="ARBA00023136"/>
    </source>
</evidence>
<dbReference type="PRINTS" id="PR00023">
    <property type="entry name" value="ZPELLUCIDA"/>
</dbReference>
<sequence>GNQASLQVVLLATAADGRIEITETVPVKCIITTDVESHPTDYPMNRNSVCTEDGFFQIVIWSNVTKPHLVLDSVYVSSGNAQECKPAQTTAAYVKFRFPLNSCGARRTVSDGKVTYSVDVLAKGLPAGLATISRDSVFRLTARCHFNQETEARIAAAVLTVPPPFPVRSDGEHLLELRIAKDVSYADYYTSMEYPVIKLLRKVVYIEVRILNRVDPKLVLLLDDCWATPDKDPYMSHRWKLLEKGCPFAGDNYVTEIQPVLSTPDVRFPAHYKRFQVYFHCEATVCTGTEYDCPVSCGRNLFLGFV</sequence>
<keyword evidence="3" id="KW-0964">Secreted</keyword>
<evidence type="ECO:0000256" key="5">
    <source>
        <dbReference type="ARBA" id="ARBA00022685"/>
    </source>
</evidence>
<evidence type="ECO:0000256" key="3">
    <source>
        <dbReference type="ARBA" id="ARBA00022525"/>
    </source>
</evidence>
<feature type="non-terminal residue" evidence="14">
    <location>
        <position position="1"/>
    </location>
</feature>
<dbReference type="InterPro" id="IPR051148">
    <property type="entry name" value="Zona_Pellucida_Domain_gp"/>
</dbReference>
<feature type="domain" description="ZP" evidence="13">
    <location>
        <begin position="49"/>
        <end position="300"/>
    </location>
</feature>
<reference evidence="14 15" key="1">
    <citation type="submission" date="2021-05" db="EMBL/GenBank/DDBJ databases">
        <authorList>
            <person name="Zahm M."/>
            <person name="Klopp C."/>
            <person name="Cabau C."/>
            <person name="Kuhl H."/>
            <person name="Suciu R."/>
            <person name="Ciorpac M."/>
            <person name="Holostenco D."/>
            <person name="Gessner J."/>
            <person name="Wuertz S."/>
            <person name="Hohne C."/>
            <person name="Stock M."/>
            <person name="Gislard M."/>
            <person name="Lluch J."/>
            <person name="Milhes M."/>
            <person name="Lampietro C."/>
            <person name="Lopez Roques C."/>
            <person name="Donnadieu C."/>
            <person name="Du K."/>
            <person name="Schartl M."/>
            <person name="Guiguen Y."/>
        </authorList>
    </citation>
    <scope>NUCLEOTIDE SEQUENCE [LARGE SCALE GENOMIC DNA]</scope>
    <source>
        <strain evidence="14">Hh-F2</strain>
        <tissue evidence="14">Blood</tissue>
    </source>
</reference>
<evidence type="ECO:0000259" key="13">
    <source>
        <dbReference type="PROSITE" id="PS51034"/>
    </source>
</evidence>
<dbReference type="InterPro" id="IPR048290">
    <property type="entry name" value="ZP_chr"/>
</dbReference>
<dbReference type="PANTHER" id="PTHR23343:SF31">
    <property type="entry name" value="ZONA PELLUCIDA SPERM-BINDING PROTEIN 4"/>
    <property type="match status" value="1"/>
</dbReference>
<keyword evidence="15" id="KW-1185">Reference proteome</keyword>
<comment type="caution">
    <text evidence="14">The sequence shown here is derived from an EMBL/GenBank/DDBJ whole genome shotgun (WGS) entry which is preliminary data.</text>
</comment>
<evidence type="ECO:0000256" key="1">
    <source>
        <dbReference type="ARBA" id="ARBA00004251"/>
    </source>
</evidence>
<protein>
    <submittedName>
        <fullName evidence="14">Zona pellucida sperm-binding protein 4-like</fullName>
    </submittedName>
</protein>
<comment type="subcellular location">
    <subcellularLocation>
        <location evidence="1">Cell membrane</location>
        <topology evidence="1">Single-pass type I membrane protein</topology>
    </subcellularLocation>
    <subcellularLocation>
        <location evidence="12">Zona pellucida</location>
    </subcellularLocation>
</comment>
<evidence type="ECO:0000256" key="2">
    <source>
        <dbReference type="ARBA" id="ARBA00022475"/>
    </source>
</evidence>
<gene>
    <name evidence="14" type="ORF">HHUSO_G26787</name>
</gene>
<dbReference type="InterPro" id="IPR042235">
    <property type="entry name" value="ZP-C_dom"/>
</dbReference>
<dbReference type="PANTHER" id="PTHR23343">
    <property type="entry name" value="ZONA PELLUCIDA SPERM-BINDING PROTEIN"/>
    <property type="match status" value="1"/>
</dbReference>
<name>A0ABR0YLD0_HUSHU</name>
<evidence type="ECO:0000256" key="7">
    <source>
        <dbReference type="ARBA" id="ARBA00022989"/>
    </source>
</evidence>
<dbReference type="Pfam" id="PF23344">
    <property type="entry name" value="ZP-N"/>
    <property type="match status" value="1"/>
</dbReference>
<keyword evidence="7" id="KW-1133">Transmembrane helix</keyword>
<evidence type="ECO:0000256" key="11">
    <source>
        <dbReference type="ARBA" id="ARBA00023279"/>
    </source>
</evidence>
<evidence type="ECO:0000256" key="10">
    <source>
        <dbReference type="ARBA" id="ARBA00023180"/>
    </source>
</evidence>
<dbReference type="Gene3D" id="2.60.40.3210">
    <property type="entry name" value="Zona pellucida, ZP-N domain"/>
    <property type="match status" value="1"/>
</dbReference>
<keyword evidence="9" id="KW-1015">Disulfide bond</keyword>
<proteinExistence type="predicted"/>
<keyword evidence="10" id="KW-0325">Glycoprotein</keyword>
<dbReference type="Gene3D" id="2.60.40.4100">
    <property type="entry name" value="Zona pellucida, ZP-C domain"/>
    <property type="match status" value="1"/>
</dbReference>
<dbReference type="EMBL" id="JAHFZB010000027">
    <property type="protein sequence ID" value="KAK6473385.1"/>
    <property type="molecule type" value="Genomic_DNA"/>
</dbReference>
<evidence type="ECO:0000313" key="15">
    <source>
        <dbReference type="Proteomes" id="UP001369086"/>
    </source>
</evidence>
<dbReference type="Pfam" id="PF00100">
    <property type="entry name" value="Zona_pellucida"/>
    <property type="match status" value="1"/>
</dbReference>